<dbReference type="EMBL" id="JASBWR010000155">
    <property type="protein sequence ID" value="KAJ9091079.1"/>
    <property type="molecule type" value="Genomic_DNA"/>
</dbReference>
<organism evidence="1 2">
    <name type="scientific">Naganishia cerealis</name>
    <dbReference type="NCBI Taxonomy" id="610337"/>
    <lineage>
        <taxon>Eukaryota</taxon>
        <taxon>Fungi</taxon>
        <taxon>Dikarya</taxon>
        <taxon>Basidiomycota</taxon>
        <taxon>Agaricomycotina</taxon>
        <taxon>Tremellomycetes</taxon>
        <taxon>Filobasidiales</taxon>
        <taxon>Filobasidiaceae</taxon>
        <taxon>Naganishia</taxon>
    </lineage>
</organism>
<proteinExistence type="predicted"/>
<evidence type="ECO:0000313" key="2">
    <source>
        <dbReference type="Proteomes" id="UP001241377"/>
    </source>
</evidence>
<dbReference type="Proteomes" id="UP001241377">
    <property type="component" value="Unassembled WGS sequence"/>
</dbReference>
<gene>
    <name evidence="1" type="ORF">QFC19_009253</name>
</gene>
<sequence>MNRLFQSARTLRRIRPRFPVQRAFSVSQPSWEPPHVAYPATPTKEQSYATPLLPLPSPPTQPASKALLLLYVPYPPSRWPSHLEIEDPFVDQVGKLVALHGTRLVVCYDGNDSDKQHAYRAKLFAPGGLIKSYPTITSSTLTSTDFLSTLDSLSTTHQPTQPTPPRYTEILVCTHGARDCRCSDIGGDLVLALRAEVKRRGEQLLPPGEEAERDLAQQGLHGSDSRRWKITECAHVGGHKWAANAILLPSSTFLSNLRPTHVPLLLDSLAHPDDAELRRQLWTGHFRGVIGKTVEQQVEAWEAVVRTTPPQPPALKASSTSLSSSGTSSLAPKAPTTTPKRTPLVVRFTTHDGETHDVRGYEGESLMDVAKREGLGAVEGTCGGHCGTYSFPPHAQNP</sequence>
<comment type="caution">
    <text evidence="1">The sequence shown here is derived from an EMBL/GenBank/DDBJ whole genome shotgun (WGS) entry which is preliminary data.</text>
</comment>
<keyword evidence="2" id="KW-1185">Reference proteome</keyword>
<protein>
    <submittedName>
        <fullName evidence="1">Uncharacterized protein</fullName>
    </submittedName>
</protein>
<evidence type="ECO:0000313" key="1">
    <source>
        <dbReference type="EMBL" id="KAJ9091079.1"/>
    </source>
</evidence>
<name>A0ACC2UWI5_9TREE</name>
<reference evidence="1" key="1">
    <citation type="submission" date="2023-04" db="EMBL/GenBank/DDBJ databases">
        <title>Draft Genome sequencing of Naganishia species isolated from polar environments using Oxford Nanopore Technology.</title>
        <authorList>
            <person name="Leo P."/>
            <person name="Venkateswaran K."/>
        </authorList>
    </citation>
    <scope>NUCLEOTIDE SEQUENCE</scope>
    <source>
        <strain evidence="1">MNA-CCFEE 5261</strain>
    </source>
</reference>
<accession>A0ACC2UWI5</accession>